<dbReference type="RefSeq" id="WP_014439277.1">
    <property type="nucleotide sequence ID" value="NC_017082.1"/>
</dbReference>
<keyword evidence="2" id="KW-0732">Signal</keyword>
<dbReference type="KEGG" id="brs:S23_06460"/>
<evidence type="ECO:0000313" key="3">
    <source>
        <dbReference type="EMBL" id="BAL73867.1"/>
    </source>
</evidence>
<dbReference type="AlphaFoldDB" id="A0AAI8Q950"/>
<evidence type="ECO:0000256" key="2">
    <source>
        <dbReference type="SAM" id="SignalP"/>
    </source>
</evidence>
<organism evidence="3 4">
    <name type="scientific">Bradyrhizobium cosmicum</name>
    <dbReference type="NCBI Taxonomy" id="1404864"/>
    <lineage>
        <taxon>Bacteria</taxon>
        <taxon>Pseudomonadati</taxon>
        <taxon>Pseudomonadota</taxon>
        <taxon>Alphaproteobacteria</taxon>
        <taxon>Hyphomicrobiales</taxon>
        <taxon>Nitrobacteraceae</taxon>
        <taxon>Bradyrhizobium</taxon>
    </lineage>
</organism>
<name>A0AAI8Q950_9BRAD</name>
<accession>A0AAI8Q950</accession>
<evidence type="ECO:0000313" key="4">
    <source>
        <dbReference type="Proteomes" id="UP000007886"/>
    </source>
</evidence>
<keyword evidence="4" id="KW-1185">Reference proteome</keyword>
<feature type="chain" id="PRO_5042474663" evidence="2">
    <location>
        <begin position="23"/>
        <end position="182"/>
    </location>
</feature>
<sequence length="182" mass="19094">MLLARARWCSLLLAASLSPALAQGAAPQLRGKSVTAGWTEERLQRLGGMGEFAPKSFSHTLSAYVSSEGRVFARRTVYGGGRGRPKTGQASSVGSDGAGSQQARISGRSLIVTTQFAGGVRLVRIEFNADFSGCTANVVLGRENGTAIARGRSLINGARLEIKEAHVSNTSCSIQAGNVFEH</sequence>
<feature type="signal peptide" evidence="2">
    <location>
        <begin position="1"/>
        <end position="22"/>
    </location>
</feature>
<reference evidence="3 4" key="1">
    <citation type="journal article" date="2012" name="Microbes Environ.">
        <title>Complete genome sequence of Bradyrhizobium sp. S23321: insights into symbiosis evolution in soil oligotrophs.</title>
        <authorList>
            <person name="Okubo T."/>
            <person name="Tsukui T."/>
            <person name="Maita H."/>
            <person name="Okamoto S."/>
            <person name="Oshima K."/>
            <person name="Fujisawa T."/>
            <person name="Saito A."/>
            <person name="Futamata H."/>
            <person name="Hattori R."/>
            <person name="Shimomura Y."/>
            <person name="Haruta S."/>
            <person name="Morimoto S."/>
            <person name="Wang Y."/>
            <person name="Sakai Y."/>
            <person name="Hattori M."/>
            <person name="Aizawa S."/>
            <person name="Nagashima K.V.P."/>
            <person name="Masuda S."/>
            <person name="Hattori T."/>
            <person name="Yamashita A."/>
            <person name="Bao Z."/>
            <person name="Hayatsu M."/>
            <person name="Kajiya-Kanegae H."/>
            <person name="Yoshinaga I."/>
            <person name="Sakamoto K."/>
            <person name="Toyota K."/>
            <person name="Nakao M."/>
            <person name="Kohara M."/>
            <person name="Anda M."/>
            <person name="Niwa R."/>
            <person name="Jung-Hwan P."/>
            <person name="Sameshima-Saito R."/>
            <person name="Tokuda S."/>
            <person name="Yamamoto S."/>
            <person name="Yamamoto S."/>
            <person name="Yokoyama T."/>
            <person name="Akutsu T."/>
            <person name="Nakamura Y."/>
            <person name="Nakahira-Yanaka Y."/>
            <person name="Takada Hoshino Y."/>
            <person name="Hirakawa H."/>
            <person name="Mitsui H."/>
            <person name="Terasawa K."/>
            <person name="Itakura M."/>
            <person name="Sato S."/>
            <person name="Ikeda-Ohtsubo W."/>
            <person name="Sakakura N."/>
            <person name="Kaminuma E."/>
            <person name="Minamisawa K."/>
        </authorList>
    </citation>
    <scope>NUCLEOTIDE SEQUENCE [LARGE SCALE GENOMIC DNA]</scope>
    <source>
        <strain evidence="3 4">S23321</strain>
    </source>
</reference>
<evidence type="ECO:0000256" key="1">
    <source>
        <dbReference type="SAM" id="MobiDB-lite"/>
    </source>
</evidence>
<feature type="region of interest" description="Disordered" evidence="1">
    <location>
        <begin position="77"/>
        <end position="101"/>
    </location>
</feature>
<dbReference type="Proteomes" id="UP000007886">
    <property type="component" value="Chromosome"/>
</dbReference>
<feature type="compositionally biased region" description="Polar residues" evidence="1">
    <location>
        <begin position="88"/>
        <end position="101"/>
    </location>
</feature>
<dbReference type="EMBL" id="AP012279">
    <property type="protein sequence ID" value="BAL73867.1"/>
    <property type="molecule type" value="Genomic_DNA"/>
</dbReference>
<proteinExistence type="predicted"/>
<gene>
    <name evidence="3" type="ORF">S23_06460</name>
</gene>
<protein>
    <submittedName>
        <fullName evidence="3">Uncharacterized protein</fullName>
    </submittedName>
</protein>